<accession>A0A1I5L5U9</accession>
<dbReference type="EMBL" id="FOWP01000003">
    <property type="protein sequence ID" value="SFO92578.1"/>
    <property type="molecule type" value="Genomic_DNA"/>
</dbReference>
<gene>
    <name evidence="1" type="ORF">SAMN05216601_103351</name>
</gene>
<dbReference type="Proteomes" id="UP000182400">
    <property type="component" value="Unassembled WGS sequence"/>
</dbReference>
<name>A0A1I5L5U9_9GAMM</name>
<proteinExistence type="predicted"/>
<protein>
    <submittedName>
        <fullName evidence="1">Uncharacterized protein</fullName>
    </submittedName>
</protein>
<sequence>MGWGRHTLEPLERRASLDSLAALTIMLRLHHEQGNLLAVSDFGWSDATSTP</sequence>
<dbReference type="AlphaFoldDB" id="A0A1I5L5U9"/>
<organism evidence="1 2">
    <name type="scientific">Ectopseudomonas composti</name>
    <dbReference type="NCBI Taxonomy" id="658457"/>
    <lineage>
        <taxon>Bacteria</taxon>
        <taxon>Pseudomonadati</taxon>
        <taxon>Pseudomonadota</taxon>
        <taxon>Gammaproteobacteria</taxon>
        <taxon>Pseudomonadales</taxon>
        <taxon>Pseudomonadaceae</taxon>
        <taxon>Ectopseudomonas</taxon>
    </lineage>
</organism>
<reference evidence="1 2" key="1">
    <citation type="submission" date="2016-10" db="EMBL/GenBank/DDBJ databases">
        <authorList>
            <person name="de Groot N.N."/>
        </authorList>
    </citation>
    <scope>NUCLEOTIDE SEQUENCE [LARGE SCALE GENOMIC DNA]</scope>
    <source>
        <strain evidence="1 2">CCUG 59231</strain>
    </source>
</reference>
<dbReference type="STRING" id="658457.SAMN05216601_103351"/>
<evidence type="ECO:0000313" key="2">
    <source>
        <dbReference type="Proteomes" id="UP000182400"/>
    </source>
</evidence>
<evidence type="ECO:0000313" key="1">
    <source>
        <dbReference type="EMBL" id="SFO92578.1"/>
    </source>
</evidence>